<gene>
    <name evidence="2" type="ORF">GCM10017786_50040</name>
</gene>
<keyword evidence="1" id="KW-0472">Membrane</keyword>
<evidence type="ECO:0000256" key="1">
    <source>
        <dbReference type="SAM" id="Phobius"/>
    </source>
</evidence>
<reference evidence="3" key="1">
    <citation type="journal article" date="2019" name="Int. J. Syst. Evol. Microbiol.">
        <title>The Global Catalogue of Microorganisms (GCM) 10K type strain sequencing project: providing services to taxonomists for standard genome sequencing and annotation.</title>
        <authorList>
            <consortium name="The Broad Institute Genomics Platform"/>
            <consortium name="The Broad Institute Genome Sequencing Center for Infectious Disease"/>
            <person name="Wu L."/>
            <person name="Ma J."/>
        </authorList>
    </citation>
    <scope>NUCLEOTIDE SEQUENCE [LARGE SCALE GENOMIC DNA]</scope>
    <source>
        <strain evidence="3">CGMCC 4.7677</strain>
    </source>
</reference>
<protein>
    <submittedName>
        <fullName evidence="2">Uncharacterized protein</fullName>
    </submittedName>
</protein>
<organism evidence="2 3">
    <name type="scientific">Amycolatopsis deserti</name>
    <dbReference type="NCBI Taxonomy" id="185696"/>
    <lineage>
        <taxon>Bacteria</taxon>
        <taxon>Bacillati</taxon>
        <taxon>Actinomycetota</taxon>
        <taxon>Actinomycetes</taxon>
        <taxon>Pseudonocardiales</taxon>
        <taxon>Pseudonocardiaceae</taxon>
        <taxon>Amycolatopsis</taxon>
    </lineage>
</organism>
<feature type="transmembrane region" description="Helical" evidence="1">
    <location>
        <begin position="30"/>
        <end position="52"/>
    </location>
</feature>
<keyword evidence="1" id="KW-1133">Transmembrane helix</keyword>
<evidence type="ECO:0000313" key="2">
    <source>
        <dbReference type="EMBL" id="GHF10361.1"/>
    </source>
</evidence>
<dbReference type="Proteomes" id="UP000605897">
    <property type="component" value="Unassembled WGS sequence"/>
</dbReference>
<keyword evidence="3" id="KW-1185">Reference proteome</keyword>
<evidence type="ECO:0000313" key="3">
    <source>
        <dbReference type="Proteomes" id="UP000605897"/>
    </source>
</evidence>
<accession>A0ABQ3J9S8</accession>
<sequence length="66" mass="7471">MLRSVPCDRDRVCEALVHADRATSPGFARALLVAAILTTALFVCEVTLWVLWFDDLAPWWQGVIKR</sequence>
<proteinExistence type="predicted"/>
<dbReference type="EMBL" id="BNAU01000006">
    <property type="protein sequence ID" value="GHF10361.1"/>
    <property type="molecule type" value="Genomic_DNA"/>
</dbReference>
<name>A0ABQ3J9S8_9PSEU</name>
<comment type="caution">
    <text evidence="2">The sequence shown here is derived from an EMBL/GenBank/DDBJ whole genome shotgun (WGS) entry which is preliminary data.</text>
</comment>
<keyword evidence="1" id="KW-0812">Transmembrane</keyword>